<keyword evidence="1" id="KW-0812">Transmembrane</keyword>
<dbReference type="OrthoDB" id="8565395at2"/>
<reference evidence="3 4" key="1">
    <citation type="submission" date="2018-07" db="EMBL/GenBank/DDBJ databases">
        <title>Genomic Encyclopedia of Type Strains, Phase III (KMG-III): the genomes of soil and plant-associated and newly described type strains.</title>
        <authorList>
            <person name="Whitman W."/>
        </authorList>
    </citation>
    <scope>NUCLEOTIDE SEQUENCE [LARGE SCALE GENOMIC DNA]</scope>
    <source>
        <strain evidence="3 4">CECT 8488</strain>
    </source>
</reference>
<gene>
    <name evidence="3" type="ORF">DFP90_105293</name>
</gene>
<dbReference type="Proteomes" id="UP000256845">
    <property type="component" value="Unassembled WGS sequence"/>
</dbReference>
<organism evidence="3 4">
    <name type="scientific">Aestuariispira insulae</name>
    <dbReference type="NCBI Taxonomy" id="1461337"/>
    <lineage>
        <taxon>Bacteria</taxon>
        <taxon>Pseudomonadati</taxon>
        <taxon>Pseudomonadota</taxon>
        <taxon>Alphaproteobacteria</taxon>
        <taxon>Rhodospirillales</taxon>
        <taxon>Kiloniellaceae</taxon>
        <taxon>Aestuariispira</taxon>
    </lineage>
</organism>
<comment type="caution">
    <text evidence="3">The sequence shown here is derived from an EMBL/GenBank/DDBJ whole genome shotgun (WGS) entry which is preliminary data.</text>
</comment>
<accession>A0A3D9HK99</accession>
<dbReference type="EMBL" id="QRDW01000005">
    <property type="protein sequence ID" value="RED49920.1"/>
    <property type="molecule type" value="Genomic_DNA"/>
</dbReference>
<evidence type="ECO:0000256" key="2">
    <source>
        <dbReference type="SAM" id="SignalP"/>
    </source>
</evidence>
<feature type="transmembrane region" description="Helical" evidence="1">
    <location>
        <begin position="174"/>
        <end position="193"/>
    </location>
</feature>
<dbReference type="AlphaFoldDB" id="A0A3D9HK99"/>
<keyword evidence="1" id="KW-1133">Transmembrane helix</keyword>
<keyword evidence="1" id="KW-0472">Membrane</keyword>
<dbReference type="NCBIfam" id="TIGR01167">
    <property type="entry name" value="LPXTG_anchor"/>
    <property type="match status" value="1"/>
</dbReference>
<feature type="signal peptide" evidence="2">
    <location>
        <begin position="1"/>
        <end position="24"/>
    </location>
</feature>
<keyword evidence="4" id="KW-1185">Reference proteome</keyword>
<evidence type="ECO:0000313" key="4">
    <source>
        <dbReference type="Proteomes" id="UP000256845"/>
    </source>
</evidence>
<name>A0A3D9HK99_9PROT</name>
<protein>
    <submittedName>
        <fullName evidence="3">Putative secreted protein</fullName>
    </submittedName>
</protein>
<evidence type="ECO:0000313" key="3">
    <source>
        <dbReference type="EMBL" id="RED49920.1"/>
    </source>
</evidence>
<keyword evidence="2" id="KW-0732">Signal</keyword>
<feature type="chain" id="PRO_5017622754" evidence="2">
    <location>
        <begin position="25"/>
        <end position="198"/>
    </location>
</feature>
<dbReference type="InterPro" id="IPR013424">
    <property type="entry name" value="Ice-binding_C"/>
</dbReference>
<dbReference type="NCBIfam" id="TIGR02595">
    <property type="entry name" value="PEP_CTERM"/>
    <property type="match status" value="1"/>
</dbReference>
<dbReference type="RefSeq" id="WP_115937151.1">
    <property type="nucleotide sequence ID" value="NZ_QRDW01000005.1"/>
</dbReference>
<sequence length="198" mass="21154">MSRTKFLLAFLSFVFVILGGQAQAALIDFDPLNNAHGSSYTGHAQDGHTVTATGGNWSEGHNVGYGKPVPAIFGSFRNNQGGGEVVVTGGLFRFISVEVMSLFTSGARLDVTGKLGGVTQYGYSFNIPTTNVFEKLVHPFQFDVLIDELYLAWSPGDNQAGLAMDNILLRSEEVPAPAALGLMLMGLAGLVALRRRKS</sequence>
<proteinExistence type="predicted"/>
<evidence type="ECO:0000256" key="1">
    <source>
        <dbReference type="SAM" id="Phobius"/>
    </source>
</evidence>